<dbReference type="GO" id="GO:0034599">
    <property type="term" value="P:cellular response to oxidative stress"/>
    <property type="evidence" value="ECO:0007669"/>
    <property type="project" value="TreeGrafter"/>
</dbReference>
<comment type="similarity">
    <text evidence="10">Belongs to the peroxiredoxin family. BCP/PrxQ subfamily.</text>
</comment>
<keyword evidence="5" id="KW-0049">Antioxidant</keyword>
<evidence type="ECO:0000256" key="10">
    <source>
        <dbReference type="ARBA" id="ARBA00038489"/>
    </source>
</evidence>
<keyword evidence="8" id="KW-0676">Redox-active center</keyword>
<dbReference type="PIRSF" id="PIRSF000239">
    <property type="entry name" value="AHPC"/>
    <property type="match status" value="1"/>
</dbReference>
<dbReference type="GO" id="GO:0008379">
    <property type="term" value="F:thioredoxin peroxidase activity"/>
    <property type="evidence" value="ECO:0007669"/>
    <property type="project" value="TreeGrafter"/>
</dbReference>
<evidence type="ECO:0000256" key="4">
    <source>
        <dbReference type="ARBA" id="ARBA00022559"/>
    </source>
</evidence>
<evidence type="ECO:0000256" key="12">
    <source>
        <dbReference type="ARBA" id="ARBA00049091"/>
    </source>
</evidence>
<dbReference type="PROSITE" id="PS51352">
    <property type="entry name" value="THIOREDOXIN_2"/>
    <property type="match status" value="1"/>
</dbReference>
<keyword evidence="7" id="KW-1015">Disulfide bond</keyword>
<sequence>MPISENIPAPDFELLDETGTPRRLSDYRGRPVVLYFYPKDDTPGCTKEACSFRDDYSVYEEAGVVILGVSPDSPKSHAKFKEKYNRPFTLLADEEHRVCELYGAWGRKKFMGREYDGVLRTTFVISADGTILRVFPDVKPEGHSKEVLAALEAA</sequence>
<reference evidence="15" key="1">
    <citation type="journal article" date="2020" name="mSystems">
        <title>Genome- and Community-Level Interaction Insights into Carbon Utilization and Element Cycling Functions of Hydrothermarchaeota in Hydrothermal Sediment.</title>
        <authorList>
            <person name="Zhou Z."/>
            <person name="Liu Y."/>
            <person name="Xu W."/>
            <person name="Pan J."/>
            <person name="Luo Z.H."/>
            <person name="Li M."/>
        </authorList>
    </citation>
    <scope>NUCLEOTIDE SEQUENCE [LARGE SCALE GENOMIC DNA]</scope>
    <source>
        <strain evidence="15">SpSt-556</strain>
    </source>
</reference>
<comment type="subunit">
    <text evidence="2">Monomer.</text>
</comment>
<dbReference type="InterPro" id="IPR000866">
    <property type="entry name" value="AhpC/TSA"/>
</dbReference>
<gene>
    <name evidence="15" type="ORF">ENT17_07100</name>
</gene>
<evidence type="ECO:0000313" key="15">
    <source>
        <dbReference type="EMBL" id="HGS87372.1"/>
    </source>
</evidence>
<dbReference type="InterPro" id="IPR024706">
    <property type="entry name" value="Peroxiredoxin_AhpC-typ"/>
</dbReference>
<keyword evidence="6 15" id="KW-0560">Oxidoreductase</keyword>
<dbReference type="InterPro" id="IPR050924">
    <property type="entry name" value="Peroxiredoxin_BCP/PrxQ"/>
</dbReference>
<keyword evidence="4 15" id="KW-0575">Peroxidase</keyword>
<comment type="catalytic activity">
    <reaction evidence="12">
        <text>a hydroperoxide + [thioredoxin]-dithiol = an alcohol + [thioredoxin]-disulfide + H2O</text>
        <dbReference type="Rhea" id="RHEA:62620"/>
        <dbReference type="Rhea" id="RHEA-COMP:10698"/>
        <dbReference type="Rhea" id="RHEA-COMP:10700"/>
        <dbReference type="ChEBI" id="CHEBI:15377"/>
        <dbReference type="ChEBI" id="CHEBI:29950"/>
        <dbReference type="ChEBI" id="CHEBI:30879"/>
        <dbReference type="ChEBI" id="CHEBI:35924"/>
        <dbReference type="ChEBI" id="CHEBI:50058"/>
        <dbReference type="EC" id="1.11.1.24"/>
    </reaction>
</comment>
<dbReference type="EC" id="1.11.1.24" evidence="3"/>
<dbReference type="NCBIfam" id="NF006960">
    <property type="entry name" value="PRK09437.1"/>
    <property type="match status" value="1"/>
</dbReference>
<comment type="function">
    <text evidence="1">Thiol-specific peroxidase that catalyzes the reduction of hydrogen peroxide and organic hydroperoxides to water and alcohols, respectively. Plays a role in cell protection against oxidative stress by detoxifying peroxides and as sensor of hydrogen peroxide-mediated signaling events.</text>
</comment>
<feature type="active site" description="Cysteine sulfenic acid (-SOH) intermediate; for peroxidase activity" evidence="13">
    <location>
        <position position="45"/>
    </location>
</feature>
<dbReference type="Gene3D" id="3.40.30.10">
    <property type="entry name" value="Glutaredoxin"/>
    <property type="match status" value="1"/>
</dbReference>
<dbReference type="SUPFAM" id="SSF52833">
    <property type="entry name" value="Thioredoxin-like"/>
    <property type="match status" value="1"/>
</dbReference>
<dbReference type="PANTHER" id="PTHR42801:SF4">
    <property type="entry name" value="AHPC_TSA FAMILY PROTEIN"/>
    <property type="match status" value="1"/>
</dbReference>
<comment type="caution">
    <text evidence="15">The sequence shown here is derived from an EMBL/GenBank/DDBJ whole genome shotgun (WGS) entry which is preliminary data.</text>
</comment>
<protein>
    <recommendedName>
        <fullName evidence="3">thioredoxin-dependent peroxiredoxin</fullName>
        <ecNumber evidence="3">1.11.1.24</ecNumber>
    </recommendedName>
    <alternativeName>
        <fullName evidence="11">Bacterioferritin comigratory protein</fullName>
    </alternativeName>
    <alternativeName>
        <fullName evidence="9">Thioredoxin peroxidase</fullName>
    </alternativeName>
</protein>
<dbReference type="Pfam" id="PF00578">
    <property type="entry name" value="AhpC-TSA"/>
    <property type="match status" value="1"/>
</dbReference>
<evidence type="ECO:0000256" key="6">
    <source>
        <dbReference type="ARBA" id="ARBA00023002"/>
    </source>
</evidence>
<evidence type="ECO:0000256" key="2">
    <source>
        <dbReference type="ARBA" id="ARBA00011245"/>
    </source>
</evidence>
<feature type="domain" description="Thioredoxin" evidence="14">
    <location>
        <begin position="3"/>
        <end position="154"/>
    </location>
</feature>
<dbReference type="InterPro" id="IPR036249">
    <property type="entry name" value="Thioredoxin-like_sf"/>
</dbReference>
<dbReference type="AlphaFoldDB" id="A0A7C4Q4S8"/>
<accession>A0A7C4Q4S8</accession>
<name>A0A7C4Q4S8_9CHLR</name>
<evidence type="ECO:0000256" key="8">
    <source>
        <dbReference type="ARBA" id="ARBA00023284"/>
    </source>
</evidence>
<dbReference type="GO" id="GO:0045454">
    <property type="term" value="P:cell redox homeostasis"/>
    <property type="evidence" value="ECO:0007669"/>
    <property type="project" value="TreeGrafter"/>
</dbReference>
<evidence type="ECO:0000256" key="11">
    <source>
        <dbReference type="ARBA" id="ARBA00041373"/>
    </source>
</evidence>
<dbReference type="PANTHER" id="PTHR42801">
    <property type="entry name" value="THIOREDOXIN-DEPENDENT PEROXIDE REDUCTASE"/>
    <property type="match status" value="1"/>
</dbReference>
<dbReference type="FunFam" id="3.40.30.10:FF:000007">
    <property type="entry name" value="Thioredoxin-dependent thiol peroxidase"/>
    <property type="match status" value="1"/>
</dbReference>
<evidence type="ECO:0000256" key="13">
    <source>
        <dbReference type="PIRSR" id="PIRSR000239-1"/>
    </source>
</evidence>
<organism evidence="15">
    <name type="scientific">Bellilinea caldifistulae</name>
    <dbReference type="NCBI Taxonomy" id="360411"/>
    <lineage>
        <taxon>Bacteria</taxon>
        <taxon>Bacillati</taxon>
        <taxon>Chloroflexota</taxon>
        <taxon>Anaerolineae</taxon>
        <taxon>Anaerolineales</taxon>
        <taxon>Anaerolineaceae</taxon>
        <taxon>Bellilinea</taxon>
    </lineage>
</organism>
<evidence type="ECO:0000256" key="7">
    <source>
        <dbReference type="ARBA" id="ARBA00023157"/>
    </source>
</evidence>
<evidence type="ECO:0000259" key="14">
    <source>
        <dbReference type="PROSITE" id="PS51352"/>
    </source>
</evidence>
<proteinExistence type="inferred from homology"/>
<evidence type="ECO:0000256" key="3">
    <source>
        <dbReference type="ARBA" id="ARBA00013017"/>
    </source>
</evidence>
<dbReference type="CDD" id="cd03017">
    <property type="entry name" value="PRX_BCP"/>
    <property type="match status" value="1"/>
</dbReference>
<evidence type="ECO:0000256" key="5">
    <source>
        <dbReference type="ARBA" id="ARBA00022862"/>
    </source>
</evidence>
<evidence type="ECO:0000256" key="9">
    <source>
        <dbReference type="ARBA" id="ARBA00032824"/>
    </source>
</evidence>
<dbReference type="EMBL" id="DSXR01000074">
    <property type="protein sequence ID" value="HGS87372.1"/>
    <property type="molecule type" value="Genomic_DNA"/>
</dbReference>
<evidence type="ECO:0000256" key="1">
    <source>
        <dbReference type="ARBA" id="ARBA00003330"/>
    </source>
</evidence>
<dbReference type="GO" id="GO:0005737">
    <property type="term" value="C:cytoplasm"/>
    <property type="evidence" value="ECO:0007669"/>
    <property type="project" value="TreeGrafter"/>
</dbReference>
<dbReference type="InterPro" id="IPR013766">
    <property type="entry name" value="Thioredoxin_domain"/>
</dbReference>